<evidence type="ECO:0000256" key="2">
    <source>
        <dbReference type="ARBA" id="ARBA00022741"/>
    </source>
</evidence>
<dbReference type="CDD" id="cd18807">
    <property type="entry name" value="SF1_C_UvrD"/>
    <property type="match status" value="1"/>
</dbReference>
<dbReference type="Pfam" id="PF21196">
    <property type="entry name" value="PcrA_UvrD_tudor"/>
    <property type="match status" value="1"/>
</dbReference>
<evidence type="ECO:0000259" key="13">
    <source>
        <dbReference type="PROSITE" id="PS51198"/>
    </source>
</evidence>
<name>A0A917B5B2_9MICO</name>
<evidence type="ECO:0000256" key="12">
    <source>
        <dbReference type="SAM" id="MobiDB-lite"/>
    </source>
</evidence>
<comment type="caution">
    <text evidence="15">The sequence shown here is derived from an EMBL/GenBank/DDBJ whole genome shotgun (WGS) entry which is preliminary data.</text>
</comment>
<feature type="binding site" evidence="11">
    <location>
        <begin position="72"/>
        <end position="79"/>
    </location>
    <ligand>
        <name>ATP</name>
        <dbReference type="ChEBI" id="CHEBI:30616"/>
    </ligand>
</feature>
<organism evidence="15 16">
    <name type="scientific">Subtercola lobariae</name>
    <dbReference type="NCBI Taxonomy" id="1588641"/>
    <lineage>
        <taxon>Bacteria</taxon>
        <taxon>Bacillati</taxon>
        <taxon>Actinomycetota</taxon>
        <taxon>Actinomycetes</taxon>
        <taxon>Micrococcales</taxon>
        <taxon>Microbacteriaceae</taxon>
        <taxon>Subtercola</taxon>
    </lineage>
</organism>
<keyword evidence="2 11" id="KW-0547">Nucleotide-binding</keyword>
<dbReference type="Proteomes" id="UP000598775">
    <property type="component" value="Unassembled WGS sequence"/>
</dbReference>
<comment type="catalytic activity">
    <reaction evidence="10">
        <text>ATP + H2O = ADP + phosphate + H(+)</text>
        <dbReference type="Rhea" id="RHEA:13065"/>
        <dbReference type="ChEBI" id="CHEBI:15377"/>
        <dbReference type="ChEBI" id="CHEBI:15378"/>
        <dbReference type="ChEBI" id="CHEBI:30616"/>
        <dbReference type="ChEBI" id="CHEBI:43474"/>
        <dbReference type="ChEBI" id="CHEBI:456216"/>
        <dbReference type="EC" id="5.6.2.4"/>
    </reaction>
</comment>
<evidence type="ECO:0000256" key="10">
    <source>
        <dbReference type="ARBA" id="ARBA00048988"/>
    </source>
</evidence>
<dbReference type="PROSITE" id="PS51217">
    <property type="entry name" value="UVRD_HELICASE_CTER"/>
    <property type="match status" value="1"/>
</dbReference>
<evidence type="ECO:0000256" key="3">
    <source>
        <dbReference type="ARBA" id="ARBA00022801"/>
    </source>
</evidence>
<keyword evidence="7" id="KW-0413">Isomerase</keyword>
<dbReference type="AlphaFoldDB" id="A0A917B5B2"/>
<feature type="compositionally biased region" description="Polar residues" evidence="12">
    <location>
        <begin position="721"/>
        <end position="744"/>
    </location>
</feature>
<evidence type="ECO:0000256" key="9">
    <source>
        <dbReference type="ARBA" id="ARBA00034808"/>
    </source>
</evidence>
<dbReference type="InterPro" id="IPR014016">
    <property type="entry name" value="UvrD-like_ATP-bd"/>
</dbReference>
<dbReference type="Gene3D" id="1.10.486.10">
    <property type="entry name" value="PCRA, domain 4"/>
    <property type="match status" value="1"/>
</dbReference>
<dbReference type="InterPro" id="IPR013986">
    <property type="entry name" value="DExx_box_DNA_helicase_dom_sf"/>
</dbReference>
<dbReference type="PANTHER" id="PTHR11070">
    <property type="entry name" value="UVRD / RECB / PCRA DNA HELICASE FAMILY MEMBER"/>
    <property type="match status" value="1"/>
</dbReference>
<dbReference type="EC" id="5.6.2.4" evidence="9"/>
<keyword evidence="3 11" id="KW-0378">Hydrolase</keyword>
<protein>
    <recommendedName>
        <fullName evidence="9">DNA 3'-5' helicase</fullName>
        <ecNumber evidence="9">5.6.2.4</ecNumber>
    </recommendedName>
</protein>
<keyword evidence="16" id="KW-1185">Reference proteome</keyword>
<dbReference type="FunFam" id="1.10.486.10:FF:000003">
    <property type="entry name" value="ATP-dependent DNA helicase"/>
    <property type="match status" value="1"/>
</dbReference>
<accession>A0A917B5B2</accession>
<feature type="domain" description="UvrD-like helicase C-terminal" evidence="14">
    <location>
        <begin position="353"/>
        <end position="632"/>
    </location>
</feature>
<keyword evidence="6" id="KW-0238">DNA-binding</keyword>
<dbReference type="PANTHER" id="PTHR11070:SF2">
    <property type="entry name" value="ATP-DEPENDENT DNA HELICASE SRS2"/>
    <property type="match status" value="1"/>
</dbReference>
<evidence type="ECO:0000313" key="16">
    <source>
        <dbReference type="Proteomes" id="UP000598775"/>
    </source>
</evidence>
<evidence type="ECO:0000256" key="7">
    <source>
        <dbReference type="ARBA" id="ARBA00023235"/>
    </source>
</evidence>
<evidence type="ECO:0000256" key="8">
    <source>
        <dbReference type="ARBA" id="ARBA00034617"/>
    </source>
</evidence>
<feature type="compositionally biased region" description="Basic and acidic residues" evidence="12">
    <location>
        <begin position="28"/>
        <end position="43"/>
    </location>
</feature>
<evidence type="ECO:0000256" key="11">
    <source>
        <dbReference type="PROSITE-ProRule" id="PRU00560"/>
    </source>
</evidence>
<dbReference type="InterPro" id="IPR014017">
    <property type="entry name" value="DNA_helicase_UvrD-like_C"/>
</dbReference>
<dbReference type="SUPFAM" id="SSF52540">
    <property type="entry name" value="P-loop containing nucleoside triphosphate hydrolases"/>
    <property type="match status" value="1"/>
</dbReference>
<dbReference type="GO" id="GO:0003677">
    <property type="term" value="F:DNA binding"/>
    <property type="evidence" value="ECO:0007669"/>
    <property type="project" value="UniProtKB-KW"/>
</dbReference>
<proteinExistence type="inferred from homology"/>
<dbReference type="Pfam" id="PF13361">
    <property type="entry name" value="UvrD_C"/>
    <property type="match status" value="1"/>
</dbReference>
<dbReference type="InterPro" id="IPR000212">
    <property type="entry name" value="DNA_helicase_UvrD/REP"/>
</dbReference>
<dbReference type="Gene3D" id="3.40.50.300">
    <property type="entry name" value="P-loop containing nucleotide triphosphate hydrolases"/>
    <property type="match status" value="2"/>
</dbReference>
<dbReference type="PROSITE" id="PS51198">
    <property type="entry name" value="UVRD_HELICASE_ATP_BIND"/>
    <property type="match status" value="1"/>
</dbReference>
<keyword evidence="5 11" id="KW-0067">ATP-binding</keyword>
<dbReference type="CDD" id="cd17932">
    <property type="entry name" value="DEXQc_UvrD"/>
    <property type="match status" value="1"/>
</dbReference>
<gene>
    <name evidence="15" type="ORF">GCM10011399_11890</name>
</gene>
<comment type="similarity">
    <text evidence="1">Belongs to the helicase family. UvrD subfamily.</text>
</comment>
<evidence type="ECO:0000259" key="14">
    <source>
        <dbReference type="PROSITE" id="PS51217"/>
    </source>
</evidence>
<feature type="region of interest" description="Disordered" evidence="12">
    <location>
        <begin position="1"/>
        <end position="48"/>
    </location>
</feature>
<dbReference type="EMBL" id="BMGP01000002">
    <property type="protein sequence ID" value="GGF19886.1"/>
    <property type="molecule type" value="Genomic_DNA"/>
</dbReference>
<dbReference type="Gene3D" id="1.10.10.160">
    <property type="match status" value="1"/>
</dbReference>
<dbReference type="GO" id="GO:0005524">
    <property type="term" value="F:ATP binding"/>
    <property type="evidence" value="ECO:0007669"/>
    <property type="project" value="UniProtKB-UniRule"/>
</dbReference>
<dbReference type="GO" id="GO:0033202">
    <property type="term" value="C:DNA helicase complex"/>
    <property type="evidence" value="ECO:0007669"/>
    <property type="project" value="TreeGrafter"/>
</dbReference>
<dbReference type="Pfam" id="PF00580">
    <property type="entry name" value="UvrD-helicase"/>
    <property type="match status" value="1"/>
</dbReference>
<reference evidence="15 16" key="1">
    <citation type="journal article" date="2014" name="Int. J. Syst. Evol. Microbiol.">
        <title>Complete genome sequence of Corynebacterium casei LMG S-19264T (=DSM 44701T), isolated from a smear-ripened cheese.</title>
        <authorList>
            <consortium name="US DOE Joint Genome Institute (JGI-PGF)"/>
            <person name="Walter F."/>
            <person name="Albersmeier A."/>
            <person name="Kalinowski J."/>
            <person name="Ruckert C."/>
        </authorList>
    </citation>
    <scope>NUCLEOTIDE SEQUENCE [LARGE SCALE GENOMIC DNA]</scope>
    <source>
        <strain evidence="15 16">CGMCC 1.12976</strain>
    </source>
</reference>
<evidence type="ECO:0000313" key="15">
    <source>
        <dbReference type="EMBL" id="GGF19886.1"/>
    </source>
</evidence>
<dbReference type="GO" id="GO:0000725">
    <property type="term" value="P:recombinational repair"/>
    <property type="evidence" value="ECO:0007669"/>
    <property type="project" value="TreeGrafter"/>
</dbReference>
<dbReference type="GO" id="GO:0005829">
    <property type="term" value="C:cytosol"/>
    <property type="evidence" value="ECO:0007669"/>
    <property type="project" value="TreeGrafter"/>
</dbReference>
<keyword evidence="4 11" id="KW-0347">Helicase</keyword>
<dbReference type="InterPro" id="IPR027417">
    <property type="entry name" value="P-loop_NTPase"/>
</dbReference>
<evidence type="ECO:0000256" key="4">
    <source>
        <dbReference type="ARBA" id="ARBA00022806"/>
    </source>
</evidence>
<evidence type="ECO:0000256" key="1">
    <source>
        <dbReference type="ARBA" id="ARBA00009922"/>
    </source>
</evidence>
<evidence type="ECO:0000256" key="5">
    <source>
        <dbReference type="ARBA" id="ARBA00022840"/>
    </source>
</evidence>
<dbReference type="GO" id="GO:0043138">
    <property type="term" value="F:3'-5' DNA helicase activity"/>
    <property type="evidence" value="ECO:0007669"/>
    <property type="project" value="UniProtKB-EC"/>
</dbReference>
<feature type="region of interest" description="Disordered" evidence="12">
    <location>
        <begin position="713"/>
        <end position="756"/>
    </location>
</feature>
<comment type="catalytic activity">
    <reaction evidence="8">
        <text>Couples ATP hydrolysis with the unwinding of duplex DNA by translocating in the 3'-5' direction.</text>
        <dbReference type="EC" id="5.6.2.4"/>
    </reaction>
</comment>
<feature type="domain" description="UvrD-like helicase ATP-binding" evidence="13">
    <location>
        <begin position="51"/>
        <end position="352"/>
    </location>
</feature>
<dbReference type="RefSeq" id="WP_188675236.1">
    <property type="nucleotide sequence ID" value="NZ_BMGP01000002.1"/>
</dbReference>
<evidence type="ECO:0000256" key="6">
    <source>
        <dbReference type="ARBA" id="ARBA00023125"/>
    </source>
</evidence>
<feature type="compositionally biased region" description="Basic and acidic residues" evidence="12">
    <location>
        <begin position="1"/>
        <end position="12"/>
    </location>
</feature>
<dbReference type="GO" id="GO:0016787">
    <property type="term" value="F:hydrolase activity"/>
    <property type="evidence" value="ECO:0007669"/>
    <property type="project" value="UniProtKB-UniRule"/>
</dbReference>
<sequence length="834" mass="91735">MTTLNESHDRTAVRAGAGRPSSVPIILDGHHSDGRDGGPRDGGVDEDPLLAGLNPEQRTAVEYRGPALLIVAGAGSGKTRVLTHRIASLIESREAWPSQILAITFTNKAAAEMRERVGALLGQVAEGMWISTFHSACVRILRREAENFGFTKSFTIYDSHDSRTLIKRIIKDLQADTYGFTVAGVAGKISKLKNELADADSYARTANFNDPQEELFVQIFRQYTRSLNAANAFDFDDLIGQTVYLFRAFPHVAEHYRRRFRHILVDEYQDTNHAQYALIHELTRPVPEANKAEAASSGHRTAGLPGASLTVVGDSDQSIYAFRGADVRNIVEFERDFPGATVVLLEQNYRSTQNILAAANAVIQNNFDRKDKKLWTDIGDGDKITGFTGYSGHDEAQFVADEIAKLRDSGTAYKDIAVFYRTNAQTRALEEIFIRSAVPYRVLGGTRFYERAEIKDVLAYLIAVANPRDALALRRILNTPKRGIGPATETALAVFAENNDISYRDAMRRANELGLGPKVTGAILDLADLLDLATEMLDPEREDGAATVSEILTLLLERSKYVQTLRAGRDPQDEARAENVEELVAVTKEFQKNNPEGGLLDFLTEVSLVAAVDELDDSSGTVSLMTLHTAKGLEYEAVFLTGVEEDLLPHRMSASEPGGPAEERRLFYVGITRARRRLYLSLAMTRAQFGETAVAMPSRYLQEIPAELIDWKQSPGMANSRGGTQPRALNSNRPGGGSYNSRSAIRSGDSLSFRDQDRAGLPRAKVEWPNRVTAQVRDNGDLELQAGDRIRHADFGEGRVSAVTGEGTKRVAHVAFDAAGSKKLLIKIAPIEKI</sequence>